<reference evidence="2 3" key="1">
    <citation type="submission" date="2020-08" db="EMBL/GenBank/DDBJ databases">
        <title>Sequencing the genomes of 1000 actinobacteria strains.</title>
        <authorList>
            <person name="Klenk H.-P."/>
        </authorList>
    </citation>
    <scope>NUCLEOTIDE SEQUENCE [LARGE SCALE GENOMIC DNA]</scope>
    <source>
        <strain evidence="2 3">DSM 45362</strain>
    </source>
</reference>
<organism evidence="2 3">
    <name type="scientific">Allocatelliglobosispora scoriae</name>
    <dbReference type="NCBI Taxonomy" id="643052"/>
    <lineage>
        <taxon>Bacteria</taxon>
        <taxon>Bacillati</taxon>
        <taxon>Actinomycetota</taxon>
        <taxon>Actinomycetes</taxon>
        <taxon>Micromonosporales</taxon>
        <taxon>Micromonosporaceae</taxon>
        <taxon>Allocatelliglobosispora</taxon>
    </lineage>
</organism>
<dbReference type="Gene3D" id="3.40.47.10">
    <property type="match status" value="1"/>
</dbReference>
<evidence type="ECO:0000313" key="3">
    <source>
        <dbReference type="Proteomes" id="UP000587527"/>
    </source>
</evidence>
<feature type="domain" description="Beta-ketoacyl synthase C-terminal" evidence="1">
    <location>
        <begin position="2"/>
        <end position="40"/>
    </location>
</feature>
<dbReference type="InterPro" id="IPR016039">
    <property type="entry name" value="Thiolase-like"/>
</dbReference>
<accession>A0A841BQ14</accession>
<protein>
    <submittedName>
        <fullName evidence="2">3-oxoacyl-(Acyl-carrier-protein) synthase</fullName>
    </submittedName>
</protein>
<name>A0A841BQ14_9ACTN</name>
<sequence>MPLLSTKPVYGHTLGAASALDVAATALAVQRGEVFDTLNVDRALAPPDLAFGPVPGGTA</sequence>
<dbReference type="Pfam" id="PF02801">
    <property type="entry name" value="Ketoacyl-synt_C"/>
    <property type="match status" value="1"/>
</dbReference>
<gene>
    <name evidence="2" type="ORF">F4553_002300</name>
</gene>
<proteinExistence type="predicted"/>
<dbReference type="EMBL" id="JACHMN010000002">
    <property type="protein sequence ID" value="MBB5868921.1"/>
    <property type="molecule type" value="Genomic_DNA"/>
</dbReference>
<dbReference type="Proteomes" id="UP000587527">
    <property type="component" value="Unassembled WGS sequence"/>
</dbReference>
<dbReference type="GO" id="GO:0016746">
    <property type="term" value="F:acyltransferase activity"/>
    <property type="evidence" value="ECO:0007669"/>
    <property type="project" value="InterPro"/>
</dbReference>
<keyword evidence="3" id="KW-1185">Reference proteome</keyword>
<dbReference type="InterPro" id="IPR014031">
    <property type="entry name" value="Ketoacyl_synth_C"/>
</dbReference>
<evidence type="ECO:0000259" key="1">
    <source>
        <dbReference type="Pfam" id="PF02801"/>
    </source>
</evidence>
<dbReference type="SUPFAM" id="SSF53901">
    <property type="entry name" value="Thiolase-like"/>
    <property type="match status" value="1"/>
</dbReference>
<dbReference type="AlphaFoldDB" id="A0A841BQ14"/>
<comment type="caution">
    <text evidence="2">The sequence shown here is derived from an EMBL/GenBank/DDBJ whole genome shotgun (WGS) entry which is preliminary data.</text>
</comment>
<evidence type="ECO:0000313" key="2">
    <source>
        <dbReference type="EMBL" id="MBB5868921.1"/>
    </source>
</evidence>